<feature type="region of interest" description="Disordered" evidence="14">
    <location>
        <begin position="588"/>
        <end position="655"/>
    </location>
</feature>
<evidence type="ECO:0000259" key="16">
    <source>
        <dbReference type="PROSITE" id="PS50172"/>
    </source>
</evidence>
<dbReference type="Pfam" id="PF16589">
    <property type="entry name" value="BRCT_2"/>
    <property type="match status" value="1"/>
</dbReference>
<keyword evidence="9" id="KW-0007">Acetylation</keyword>
<reference evidence="17" key="2">
    <citation type="submission" date="2020-05" db="UniProtKB">
        <authorList>
            <consortium name="EnsemblMetazoa"/>
        </authorList>
    </citation>
    <scope>IDENTIFICATION</scope>
    <source>
        <strain evidence="17">IAEA</strain>
    </source>
</reference>
<dbReference type="AlphaFoldDB" id="A0A1A9W058"/>
<dbReference type="EnsemblMetazoa" id="GBRI001235-RA">
    <property type="protein sequence ID" value="GBRI001235-PA"/>
    <property type="gene ID" value="GBRI001235"/>
</dbReference>
<dbReference type="CDD" id="cd00060">
    <property type="entry name" value="FHA"/>
    <property type="match status" value="1"/>
</dbReference>
<feature type="compositionally biased region" description="Basic and acidic residues" evidence="14">
    <location>
        <begin position="642"/>
        <end position="651"/>
    </location>
</feature>
<evidence type="ECO:0000256" key="9">
    <source>
        <dbReference type="ARBA" id="ARBA00022990"/>
    </source>
</evidence>
<dbReference type="CDD" id="cd18432">
    <property type="entry name" value="BRCT_PAXIP1_rpt6_like"/>
    <property type="match status" value="1"/>
</dbReference>
<keyword evidence="5" id="KW-1017">Isopeptide bond</keyword>
<keyword evidence="10" id="KW-0539">Nucleus</keyword>
<protein>
    <recommendedName>
        <fullName evidence="3">Mediator of DNA damage checkpoint protein 1</fullName>
    </recommendedName>
    <alternativeName>
        <fullName evidence="13">PAX transactivation activation domain-interacting protein</fullName>
    </alternativeName>
    <alternativeName>
        <fullName evidence="12">PAX-interacting protein 1</fullName>
    </alternativeName>
</protein>
<dbReference type="SUPFAM" id="SSF52113">
    <property type="entry name" value="BRCT domain"/>
    <property type="match status" value="2"/>
</dbReference>
<proteinExistence type="predicted"/>
<evidence type="ECO:0000256" key="4">
    <source>
        <dbReference type="ARBA" id="ARBA00022454"/>
    </source>
</evidence>
<keyword evidence="4" id="KW-0158">Chromosome</keyword>
<evidence type="ECO:0000256" key="1">
    <source>
        <dbReference type="ARBA" id="ARBA00004123"/>
    </source>
</evidence>
<evidence type="ECO:0000256" key="10">
    <source>
        <dbReference type="ARBA" id="ARBA00023242"/>
    </source>
</evidence>
<feature type="domain" description="BRCT" evidence="16">
    <location>
        <begin position="754"/>
        <end position="799"/>
    </location>
</feature>
<dbReference type="GO" id="GO:0005694">
    <property type="term" value="C:chromosome"/>
    <property type="evidence" value="ECO:0007669"/>
    <property type="project" value="UniProtKB-SubCell"/>
</dbReference>
<keyword evidence="8" id="KW-0832">Ubl conjugation</keyword>
<dbReference type="GO" id="GO:0005634">
    <property type="term" value="C:nucleus"/>
    <property type="evidence" value="ECO:0007669"/>
    <property type="project" value="UniProtKB-SubCell"/>
</dbReference>
<reference evidence="18" key="1">
    <citation type="submission" date="2014-03" db="EMBL/GenBank/DDBJ databases">
        <authorList>
            <person name="Aksoy S."/>
            <person name="Warren W."/>
            <person name="Wilson R.K."/>
        </authorList>
    </citation>
    <scope>NUCLEOTIDE SEQUENCE [LARGE SCALE GENOMIC DNA]</scope>
    <source>
        <strain evidence="18">IAEA</strain>
    </source>
</reference>
<evidence type="ECO:0000259" key="15">
    <source>
        <dbReference type="PROSITE" id="PS50006"/>
    </source>
</evidence>
<evidence type="ECO:0000256" key="14">
    <source>
        <dbReference type="SAM" id="MobiDB-lite"/>
    </source>
</evidence>
<feature type="domain" description="FHA" evidence="15">
    <location>
        <begin position="26"/>
        <end position="80"/>
    </location>
</feature>
<dbReference type="STRING" id="37001.A0A1A9W058"/>
<keyword evidence="7" id="KW-0227">DNA damage</keyword>
<keyword evidence="11" id="KW-0131">Cell cycle</keyword>
<dbReference type="PANTHER" id="PTHR23196:SF1">
    <property type="entry name" value="PAX-INTERACTING PROTEIN 1"/>
    <property type="match status" value="1"/>
</dbReference>
<dbReference type="InterPro" id="IPR000253">
    <property type="entry name" value="FHA_dom"/>
</dbReference>
<dbReference type="PROSITE" id="PS50006">
    <property type="entry name" value="FHA_DOMAIN"/>
    <property type="match status" value="1"/>
</dbReference>
<dbReference type="PANTHER" id="PTHR23196">
    <property type="entry name" value="PAX TRANSCRIPTION ACTIVATION DOMAIN INTERACTING PROTEIN"/>
    <property type="match status" value="1"/>
</dbReference>
<dbReference type="GO" id="GO:0006974">
    <property type="term" value="P:DNA damage response"/>
    <property type="evidence" value="ECO:0007669"/>
    <property type="project" value="UniProtKB-KW"/>
</dbReference>
<evidence type="ECO:0000256" key="11">
    <source>
        <dbReference type="ARBA" id="ARBA00023306"/>
    </source>
</evidence>
<evidence type="ECO:0000256" key="12">
    <source>
        <dbReference type="ARBA" id="ARBA00023858"/>
    </source>
</evidence>
<dbReference type="Pfam" id="PF00498">
    <property type="entry name" value="FHA"/>
    <property type="match status" value="1"/>
</dbReference>
<keyword evidence="6" id="KW-0677">Repeat</keyword>
<evidence type="ECO:0000313" key="18">
    <source>
        <dbReference type="Proteomes" id="UP000091820"/>
    </source>
</evidence>
<evidence type="ECO:0000256" key="6">
    <source>
        <dbReference type="ARBA" id="ARBA00022737"/>
    </source>
</evidence>
<evidence type="ECO:0000256" key="2">
    <source>
        <dbReference type="ARBA" id="ARBA00004286"/>
    </source>
</evidence>
<dbReference type="InterPro" id="IPR051579">
    <property type="entry name" value="DDR_Transcriptional_Reg"/>
</dbReference>
<dbReference type="InterPro" id="IPR008984">
    <property type="entry name" value="SMAD_FHA_dom_sf"/>
</dbReference>
<keyword evidence="18" id="KW-1185">Reference proteome</keyword>
<dbReference type="Proteomes" id="UP000091820">
    <property type="component" value="Unassembled WGS sequence"/>
</dbReference>
<evidence type="ECO:0000256" key="8">
    <source>
        <dbReference type="ARBA" id="ARBA00022843"/>
    </source>
</evidence>
<dbReference type="InterPro" id="IPR001357">
    <property type="entry name" value="BRCT_dom"/>
</dbReference>
<feature type="compositionally biased region" description="Basic and acidic residues" evidence="14">
    <location>
        <begin position="679"/>
        <end position="700"/>
    </location>
</feature>
<sequence>MLGETFTTIRLEINNQCFLLEKGKYYLIGKDCSEVSSSNYIQLAECVDEKHCLLEVDSNEEIFVIDLESVAGIYVNNKRIEPLTKECVRPDGGFRLGEHLKVNLKLLRGKESNIKEKSGPIKGKKQIRNFIRNNDTEVDQMHNADSSDSFRIPETEFYQSELRSSTTNAANYTNGRLNRMSCSGDKQEGVIFVTETQEGKATDTDLNDDDFVRRPNSVADSVDVGEVTGSQFRISTEEFNDSSKMEGSQIIPILNHNVVLISESDGRTQNREFSGTFGDETAIPDMFDFLEEDSQINSDNDNKPVDNEEDLVPTKNNKSEIQILGMGKTRVNDSLLTLSDKENTHPANETQFKSICMITNVTNMQDNADSLLTEEFFGTPISKSTATKVCLNSTFLTDTSTPKSPSKFFKDVEIKTPQSSNLVTFKKPMTEDTSARSNTSESSTVDSDVELLMCTPRLIKEHINISGLQLSMAKNINISDSNSQSEGNEENDVIRLINKKSKENKDFELLLPHIKSPSRPFKKSHLYLKENGFKILDQDSMQNNTKDNRKGKKGSGNKRIIAEDEKKFHNGKSGKQLEKITAKISANGSSASVTNNAMQEDQKRRLKRASIRDRELQNAAKRGASISYSPTELPKRPLTRSRTKEQLRSENDGNLDLIPTQSLVRAIETQSYDPSSEESGTKNELKRKCVDVRSSKESSKRSRRTSAAQVSTSASFKRCLQVSTTMVDNDVLEELIRNSRDLWTVTNDPLNSELLIMDKGNRTYKFLLAMAKGIPIVTTEWIKKVNESHSLIPFTDYFFSDPVFEKKYKFSILKSVGLAKKKSLFQGYRFLATSNISPPPTEIKNIIECAGGQLHNEYDKINAKKEQGKIYLISCLDDKKHWRAFRRRYKNIIIVSSEAIMLAIMCQDIVQLDKFAFT</sequence>
<accession>A0A1A9W058</accession>
<feature type="compositionally biased region" description="Polar residues" evidence="14">
    <location>
        <begin position="668"/>
        <end position="678"/>
    </location>
</feature>
<feature type="domain" description="BRCT" evidence="16">
    <location>
        <begin position="820"/>
        <end position="917"/>
    </location>
</feature>
<feature type="compositionally biased region" description="Polar residues" evidence="14">
    <location>
        <begin position="588"/>
        <end position="599"/>
    </location>
</feature>
<dbReference type="SUPFAM" id="SSF49879">
    <property type="entry name" value="SMAD/FHA domain"/>
    <property type="match status" value="1"/>
</dbReference>
<feature type="region of interest" description="Disordered" evidence="14">
    <location>
        <begin position="538"/>
        <end position="559"/>
    </location>
</feature>
<dbReference type="Gene3D" id="3.40.50.10190">
    <property type="entry name" value="BRCT domain"/>
    <property type="match status" value="2"/>
</dbReference>
<feature type="region of interest" description="Disordered" evidence="14">
    <location>
        <begin position="668"/>
        <end position="709"/>
    </location>
</feature>
<evidence type="ECO:0000256" key="13">
    <source>
        <dbReference type="ARBA" id="ARBA00030146"/>
    </source>
</evidence>
<name>A0A1A9W058_9MUSC</name>
<dbReference type="VEuPathDB" id="VectorBase:GBRI001235"/>
<evidence type="ECO:0000256" key="7">
    <source>
        <dbReference type="ARBA" id="ARBA00022763"/>
    </source>
</evidence>
<organism evidence="17 18">
    <name type="scientific">Glossina brevipalpis</name>
    <dbReference type="NCBI Taxonomy" id="37001"/>
    <lineage>
        <taxon>Eukaryota</taxon>
        <taxon>Metazoa</taxon>
        <taxon>Ecdysozoa</taxon>
        <taxon>Arthropoda</taxon>
        <taxon>Hexapoda</taxon>
        <taxon>Insecta</taxon>
        <taxon>Pterygota</taxon>
        <taxon>Neoptera</taxon>
        <taxon>Endopterygota</taxon>
        <taxon>Diptera</taxon>
        <taxon>Brachycera</taxon>
        <taxon>Muscomorpha</taxon>
        <taxon>Hippoboscoidea</taxon>
        <taxon>Glossinidae</taxon>
        <taxon>Glossina</taxon>
    </lineage>
</organism>
<dbReference type="CDD" id="cd17744">
    <property type="entry name" value="BRCT_MDC1_rpt1"/>
    <property type="match status" value="1"/>
</dbReference>
<dbReference type="SMART" id="SM00240">
    <property type="entry name" value="FHA"/>
    <property type="match status" value="1"/>
</dbReference>
<comment type="subcellular location">
    <subcellularLocation>
        <location evidence="2">Chromosome</location>
    </subcellularLocation>
    <subcellularLocation>
        <location evidence="1">Nucleus</location>
    </subcellularLocation>
</comment>
<evidence type="ECO:0000256" key="3">
    <source>
        <dbReference type="ARBA" id="ARBA00015014"/>
    </source>
</evidence>
<evidence type="ECO:0000256" key="5">
    <source>
        <dbReference type="ARBA" id="ARBA00022499"/>
    </source>
</evidence>
<dbReference type="Gene3D" id="2.60.200.20">
    <property type="match status" value="1"/>
</dbReference>
<dbReference type="PROSITE" id="PS50172">
    <property type="entry name" value="BRCT"/>
    <property type="match status" value="2"/>
</dbReference>
<evidence type="ECO:0000313" key="17">
    <source>
        <dbReference type="EnsemblMetazoa" id="GBRI001235-PA"/>
    </source>
</evidence>
<dbReference type="InterPro" id="IPR036420">
    <property type="entry name" value="BRCT_dom_sf"/>
</dbReference>